<protein>
    <submittedName>
        <fullName evidence="2">Carbamoyl-phosphate synthase small subunit</fullName>
        <ecNumber evidence="2">6.3.5.5</ecNumber>
    </submittedName>
</protein>
<dbReference type="Proteomes" id="UP000001601">
    <property type="component" value="Unassembled WGS sequence"/>
</dbReference>
<comment type="caution">
    <text evidence="2">The sequence shown here is derived from an EMBL/GenBank/DDBJ whole genome shotgun (WGS) entry which is preliminary data.</text>
</comment>
<dbReference type="STRING" id="398720.MED217_04102"/>
<gene>
    <name evidence="2" type="ORF">MED217_04102</name>
</gene>
<dbReference type="EC" id="6.3.5.5" evidence="2"/>
<keyword evidence="2" id="KW-0436">Ligase</keyword>
<feature type="transmembrane region" description="Helical" evidence="1">
    <location>
        <begin position="12"/>
        <end position="35"/>
    </location>
</feature>
<dbReference type="HOGENOM" id="CLU_1114723_0_0_10"/>
<dbReference type="AlphaFoldDB" id="A3XJU2"/>
<evidence type="ECO:0000313" key="3">
    <source>
        <dbReference type="Proteomes" id="UP000001601"/>
    </source>
</evidence>
<keyword evidence="1" id="KW-1133">Transmembrane helix</keyword>
<keyword evidence="1" id="KW-0812">Transmembrane</keyword>
<dbReference type="eggNOG" id="ENOG5032ZKJ">
    <property type="taxonomic scope" value="Bacteria"/>
</dbReference>
<proteinExistence type="predicted"/>
<keyword evidence="3" id="KW-1185">Reference proteome</keyword>
<evidence type="ECO:0000256" key="1">
    <source>
        <dbReference type="SAM" id="Phobius"/>
    </source>
</evidence>
<dbReference type="GO" id="GO:0004088">
    <property type="term" value="F:carbamoyl-phosphate synthase (glutamine-hydrolyzing) activity"/>
    <property type="evidence" value="ECO:0007669"/>
    <property type="project" value="UniProtKB-EC"/>
</dbReference>
<sequence>MAYPFFCIYKPLILFTMLKPFISLAVCILTIATTYSQDQERLVNNPDQLLSVSNGVRNSYGSIQSIPPVARVEGTPYLFDDWIHSARVYATNGQLYMLDNINLNLNTQAFVTKIGQDSLFTFQFNQIDYFEVLGRKYESKFTKTGRQIYEVIADYGDDRLLRAYTVKLVPSSPDPMKNRPVDKYIRRENFYYEHDDKITLMPLRKGRVLKSFDLEKPKEKELVKYVKQNDLSYGDEKDIIKMMDYVNSL</sequence>
<dbReference type="EMBL" id="AANC01000002">
    <property type="protein sequence ID" value="EAQ50182.1"/>
    <property type="molecule type" value="Genomic_DNA"/>
</dbReference>
<evidence type="ECO:0000313" key="2">
    <source>
        <dbReference type="EMBL" id="EAQ50182.1"/>
    </source>
</evidence>
<reference evidence="2 3" key="1">
    <citation type="journal article" date="2007" name="Nature">
        <title>Light stimulates growth of proteorhodopsin-containing marine Flavobacteria.</title>
        <authorList>
            <person name="Gomez-Consarnau L."/>
            <person name="Gonzalez J.M."/>
            <person name="Coll-Llado M."/>
            <person name="Gourdon P."/>
            <person name="Pascher T."/>
            <person name="Neutze R."/>
            <person name="Pedros-Alio C."/>
            <person name="Pinhassi J."/>
        </authorList>
    </citation>
    <scope>NUCLEOTIDE SEQUENCE [LARGE SCALE GENOMIC DNA]</scope>
    <source>
        <strain evidence="2 3">MED217</strain>
    </source>
</reference>
<organism evidence="2 3">
    <name type="scientific">Leeuwenhoekiella blandensis (strain CECT 7118 / CCUG 51940 / KCTC 22103 / MED217)</name>
    <name type="common">Flavobacterium sp. (strain MED217)</name>
    <dbReference type="NCBI Taxonomy" id="398720"/>
    <lineage>
        <taxon>Bacteria</taxon>
        <taxon>Pseudomonadati</taxon>
        <taxon>Bacteroidota</taxon>
        <taxon>Flavobacteriia</taxon>
        <taxon>Flavobacteriales</taxon>
        <taxon>Flavobacteriaceae</taxon>
        <taxon>Leeuwenhoekiella</taxon>
    </lineage>
</organism>
<name>A3XJU2_LEEBM</name>
<accession>A3XJU2</accession>
<keyword evidence="1" id="KW-0472">Membrane</keyword>